<evidence type="ECO:0000256" key="4">
    <source>
        <dbReference type="ARBA" id="ARBA00022989"/>
    </source>
</evidence>
<comment type="subcellular location">
    <subcellularLocation>
        <location evidence="1">Cell membrane</location>
        <topology evidence="1">Multi-pass membrane protein</topology>
    </subcellularLocation>
</comment>
<accession>A0ABY3RXV6</accession>
<dbReference type="SUPFAM" id="SSF103473">
    <property type="entry name" value="MFS general substrate transporter"/>
    <property type="match status" value="1"/>
</dbReference>
<dbReference type="Gene3D" id="1.20.1250.20">
    <property type="entry name" value="MFS general substrate transporter like domains"/>
    <property type="match status" value="1"/>
</dbReference>
<gene>
    <name evidence="7" type="ORF">K8F61_06140</name>
</gene>
<feature type="transmembrane region" description="Helical" evidence="6">
    <location>
        <begin position="234"/>
        <end position="255"/>
    </location>
</feature>
<name>A0ABY3RXV6_9MICO</name>
<feature type="transmembrane region" description="Helical" evidence="6">
    <location>
        <begin position="261"/>
        <end position="286"/>
    </location>
</feature>
<evidence type="ECO:0000313" key="7">
    <source>
        <dbReference type="EMBL" id="UGS27754.1"/>
    </source>
</evidence>
<keyword evidence="4 6" id="KW-1133">Transmembrane helix</keyword>
<dbReference type="InterPro" id="IPR011701">
    <property type="entry name" value="MFS"/>
</dbReference>
<feature type="transmembrane region" description="Helical" evidence="6">
    <location>
        <begin position="298"/>
        <end position="327"/>
    </location>
</feature>
<evidence type="ECO:0000256" key="5">
    <source>
        <dbReference type="ARBA" id="ARBA00023136"/>
    </source>
</evidence>
<protein>
    <submittedName>
        <fullName evidence="7">MFS transporter</fullName>
    </submittedName>
</protein>
<dbReference type="RefSeq" id="WP_231821038.1">
    <property type="nucleotide sequence ID" value="NZ_CP082781.1"/>
</dbReference>
<dbReference type="EMBL" id="CP082781">
    <property type="protein sequence ID" value="UGS27754.1"/>
    <property type="molecule type" value="Genomic_DNA"/>
</dbReference>
<proteinExistence type="predicted"/>
<organism evidence="7 8">
    <name type="scientific">Microbacterium resistens</name>
    <dbReference type="NCBI Taxonomy" id="156977"/>
    <lineage>
        <taxon>Bacteria</taxon>
        <taxon>Bacillati</taxon>
        <taxon>Actinomycetota</taxon>
        <taxon>Actinomycetes</taxon>
        <taxon>Micrococcales</taxon>
        <taxon>Microbacteriaceae</taxon>
        <taxon>Microbacterium</taxon>
    </lineage>
</organism>
<dbReference type="InterPro" id="IPR036259">
    <property type="entry name" value="MFS_trans_sf"/>
</dbReference>
<reference evidence="7 8" key="1">
    <citation type="submission" date="2023-01" db="EMBL/GenBank/DDBJ databases">
        <title>Characterization of estradiol degrading bacteria Microbacterium sp. MZT7 and reveal degrading genes through genome analysis.</title>
        <authorList>
            <person name="Hao P."/>
            <person name="Gao Y."/>
        </authorList>
    </citation>
    <scope>NUCLEOTIDE SEQUENCE [LARGE SCALE GENOMIC DNA]</scope>
    <source>
        <strain evidence="7 8">MZT7</strain>
    </source>
</reference>
<keyword evidence="3 6" id="KW-0812">Transmembrane</keyword>
<feature type="transmembrane region" description="Helical" evidence="6">
    <location>
        <begin position="385"/>
        <end position="405"/>
    </location>
</feature>
<dbReference type="PANTHER" id="PTHR23513">
    <property type="entry name" value="INTEGRAL MEMBRANE EFFLUX PROTEIN-RELATED"/>
    <property type="match status" value="1"/>
</dbReference>
<keyword evidence="5 6" id="KW-0472">Membrane</keyword>
<feature type="transmembrane region" description="Helical" evidence="6">
    <location>
        <begin position="26"/>
        <end position="48"/>
    </location>
</feature>
<keyword evidence="8" id="KW-1185">Reference proteome</keyword>
<dbReference type="Proteomes" id="UP001199642">
    <property type="component" value="Chromosome"/>
</dbReference>
<feature type="transmembrane region" description="Helical" evidence="6">
    <location>
        <begin position="181"/>
        <end position="199"/>
    </location>
</feature>
<evidence type="ECO:0000313" key="8">
    <source>
        <dbReference type="Proteomes" id="UP001199642"/>
    </source>
</evidence>
<evidence type="ECO:0000256" key="3">
    <source>
        <dbReference type="ARBA" id="ARBA00022692"/>
    </source>
</evidence>
<feature type="transmembrane region" description="Helical" evidence="6">
    <location>
        <begin position="88"/>
        <end position="106"/>
    </location>
</feature>
<dbReference type="PANTHER" id="PTHR23513:SF6">
    <property type="entry name" value="MAJOR FACILITATOR SUPERFAMILY ASSOCIATED DOMAIN-CONTAINING PROTEIN"/>
    <property type="match status" value="1"/>
</dbReference>
<keyword evidence="2" id="KW-1003">Cell membrane</keyword>
<feature type="transmembrane region" description="Helical" evidence="6">
    <location>
        <begin position="54"/>
        <end position="76"/>
    </location>
</feature>
<feature type="transmembrane region" description="Helical" evidence="6">
    <location>
        <begin position="112"/>
        <end position="129"/>
    </location>
</feature>
<feature type="transmembrane region" description="Helical" evidence="6">
    <location>
        <begin position="156"/>
        <end position="175"/>
    </location>
</feature>
<evidence type="ECO:0000256" key="1">
    <source>
        <dbReference type="ARBA" id="ARBA00004651"/>
    </source>
</evidence>
<sequence>MTTAPQPRLLREPPPFRRDRMVQSWLVVKALSDAGDAVWTIAVAWTAVQIASPAIAGLVVAAGTVPRAVILILGGAVADRTDARRMMLLFNGIRVAVLVGAALWALSSAPTVGLLLLATVAFGICDAFYEPAAGTMPRRLVRTADLPAYSALSQTLGRLGTMAGAAVGGLLVALFGIGGSAAIDAVTFTVVIAFLTLWLRARFALPRSSDGESVLRGVARGFGHLRREPATRTLVLSLSGLNLAVGPALAIGLALQAHAHGWGAGAVGLFEALVGGGALAGALAVVRFRPRREAVAAFRALIAQGAAIAVLGIGSPVAIGAACLVIGLTAGYASVLLGATFAATVAPDYLGRMSSVTRLGDDVLMPVAMAGFGALASALPLWMPFALYGASLALIMVLPLRTPALRAIALREGSRAEAAGTAVEHRPSAR</sequence>
<dbReference type="Pfam" id="PF07690">
    <property type="entry name" value="MFS_1"/>
    <property type="match status" value="1"/>
</dbReference>
<evidence type="ECO:0000256" key="2">
    <source>
        <dbReference type="ARBA" id="ARBA00022475"/>
    </source>
</evidence>
<evidence type="ECO:0000256" key="6">
    <source>
        <dbReference type="SAM" id="Phobius"/>
    </source>
</evidence>
<dbReference type="CDD" id="cd06173">
    <property type="entry name" value="MFS_MefA_like"/>
    <property type="match status" value="1"/>
</dbReference>